<feature type="transmembrane region" description="Helical" evidence="1">
    <location>
        <begin position="7"/>
        <end position="25"/>
    </location>
</feature>
<name>A0A6N6VL56_9HYPH</name>
<dbReference type="InterPro" id="IPR036938">
    <property type="entry name" value="PAP2/HPO_sf"/>
</dbReference>
<dbReference type="PROSITE" id="PS51257">
    <property type="entry name" value="PROKAR_LIPOPROTEIN"/>
    <property type="match status" value="1"/>
</dbReference>
<reference evidence="3 4" key="1">
    <citation type="submission" date="2019-09" db="EMBL/GenBank/DDBJ databases">
        <title>Parvibaculum sedimenti sp. nov., isolated from sediment.</title>
        <authorList>
            <person name="Wang Y."/>
        </authorList>
    </citation>
    <scope>NUCLEOTIDE SEQUENCE [LARGE SCALE GENOMIC DNA]</scope>
    <source>
        <strain evidence="3 4">HXT-9</strain>
    </source>
</reference>
<evidence type="ECO:0000313" key="3">
    <source>
        <dbReference type="EMBL" id="KAB7739651.1"/>
    </source>
</evidence>
<evidence type="ECO:0000256" key="1">
    <source>
        <dbReference type="SAM" id="Phobius"/>
    </source>
</evidence>
<keyword evidence="1" id="KW-0472">Membrane</keyword>
<feature type="transmembrane region" description="Helical" evidence="1">
    <location>
        <begin position="256"/>
        <end position="278"/>
    </location>
</feature>
<dbReference type="Gene3D" id="1.20.144.10">
    <property type="entry name" value="Phosphatidic acid phosphatase type 2/haloperoxidase"/>
    <property type="match status" value="1"/>
</dbReference>
<dbReference type="RefSeq" id="WP_152216460.1">
    <property type="nucleotide sequence ID" value="NZ_JBAQYD010000144.1"/>
</dbReference>
<feature type="transmembrane region" description="Helical" evidence="1">
    <location>
        <begin position="37"/>
        <end position="61"/>
    </location>
</feature>
<feature type="transmembrane region" description="Helical" evidence="1">
    <location>
        <begin position="183"/>
        <end position="210"/>
    </location>
</feature>
<accession>A0A6N6VL56</accession>
<keyword evidence="1" id="KW-0812">Transmembrane</keyword>
<comment type="caution">
    <text evidence="3">The sequence shown here is derived from an EMBL/GenBank/DDBJ whole genome shotgun (WGS) entry which is preliminary data.</text>
</comment>
<feature type="domain" description="Inositolphosphotransferase Aur1/Ipt1" evidence="2">
    <location>
        <begin position="138"/>
        <end position="323"/>
    </location>
</feature>
<dbReference type="GO" id="GO:0016020">
    <property type="term" value="C:membrane"/>
    <property type="evidence" value="ECO:0007669"/>
    <property type="project" value="UniProtKB-SubCell"/>
</dbReference>
<dbReference type="InterPro" id="IPR026841">
    <property type="entry name" value="Aur1/Ipt1"/>
</dbReference>
<keyword evidence="4" id="KW-1185">Reference proteome</keyword>
<keyword evidence="1" id="KW-1133">Transmembrane helix</keyword>
<protein>
    <recommendedName>
        <fullName evidence="2">Inositolphosphotransferase Aur1/Ipt1 domain-containing protein</fullName>
    </recommendedName>
</protein>
<dbReference type="Pfam" id="PF14378">
    <property type="entry name" value="PAP2_3"/>
    <property type="match status" value="1"/>
</dbReference>
<dbReference type="SUPFAM" id="SSF48317">
    <property type="entry name" value="Acid phosphatase/Vanadium-dependent haloperoxidase"/>
    <property type="match status" value="1"/>
</dbReference>
<proteinExistence type="predicted"/>
<feature type="transmembrane region" description="Helical" evidence="1">
    <location>
        <begin position="285"/>
        <end position="306"/>
    </location>
</feature>
<feature type="transmembrane region" description="Helical" evidence="1">
    <location>
        <begin position="81"/>
        <end position="106"/>
    </location>
</feature>
<dbReference type="Proteomes" id="UP000468901">
    <property type="component" value="Unassembled WGS sequence"/>
</dbReference>
<feature type="transmembrane region" description="Helical" evidence="1">
    <location>
        <begin position="312"/>
        <end position="330"/>
    </location>
</feature>
<dbReference type="EMBL" id="WESC01000009">
    <property type="protein sequence ID" value="KAB7739651.1"/>
    <property type="molecule type" value="Genomic_DNA"/>
</dbReference>
<evidence type="ECO:0000313" key="4">
    <source>
        <dbReference type="Proteomes" id="UP000468901"/>
    </source>
</evidence>
<evidence type="ECO:0000259" key="2">
    <source>
        <dbReference type="Pfam" id="PF14378"/>
    </source>
</evidence>
<organism evidence="3 4">
    <name type="scientific">Parvibaculum sedimenti</name>
    <dbReference type="NCBI Taxonomy" id="2608632"/>
    <lineage>
        <taxon>Bacteria</taxon>
        <taxon>Pseudomonadati</taxon>
        <taxon>Pseudomonadota</taxon>
        <taxon>Alphaproteobacteria</taxon>
        <taxon>Hyphomicrobiales</taxon>
        <taxon>Parvibaculaceae</taxon>
        <taxon>Parvibaculum</taxon>
    </lineage>
</organism>
<gene>
    <name evidence="3" type="ORF">F2P47_11265</name>
</gene>
<sequence length="341" mass="38541">MIEHRFYLAYLICYVALGCLTLIWKTRGSGELLARNILATVICHLPVIAVIFLFWAALFFFRERPEVPLPALRTALRETYLTPSSLAASLLMLVTIPLFFGMFFTLKISLPQIQPFQYDALFAQWSTSLSGGDPTWRILQRWLGQPWITATLDYVYFLWFAVVHLTFYWQLFSRRRPELRLQFIMAFVGCWGLLGSVVAVAFSSAGPAFFGDLLGRPTPFDGLMAYLDHVRQSGYQLKALMEQSILWQSYVTRNNLPFAGISAMPSIHVSLAVLMALFGWRVSRLAGILYTTFAVLVFLGSVLLAFHYAIDGYAGAALTLAVWSACGWLARRVYRDHSSPA</sequence>
<dbReference type="AlphaFoldDB" id="A0A6N6VL56"/>
<feature type="transmembrane region" description="Helical" evidence="1">
    <location>
        <begin position="154"/>
        <end position="171"/>
    </location>
</feature>